<evidence type="ECO:0000256" key="1">
    <source>
        <dbReference type="SAM" id="MobiDB-lite"/>
    </source>
</evidence>
<dbReference type="Proteomes" id="UP001652741">
    <property type="component" value="Chromosome ssa20"/>
</dbReference>
<gene>
    <name evidence="3" type="primary">LOC106581304</name>
</gene>
<dbReference type="RefSeq" id="XP_014018742.1">
    <property type="nucleotide sequence ID" value="XM_014163267.2"/>
</dbReference>
<dbReference type="OrthoDB" id="5800423at2759"/>
<sequence>MEQGHQGHDVSPVHEARFHREVGIRNSLEQAGKVKSQCEADMVSMDQLRARTGSDGTELRRRVRGGFLSLRNVLLDQKALLLSHLDNLTSSTCSGAIDFLQTSAPLLGSLTGLETISEQALLEPNTVAFLTGAMALTQWLQRVNGDIHRPALTLQEGEPFKGVKMDFDALFRDLQGTHLHWKSPKVAAVVAMATGMEAAVLEGCCEVLQLPSWPGTPTTPWWTHPEAPGPPGATGSW</sequence>
<evidence type="ECO:0000313" key="2">
    <source>
        <dbReference type="Proteomes" id="UP001652741"/>
    </source>
</evidence>
<reference evidence="3" key="1">
    <citation type="submission" date="2025-08" db="UniProtKB">
        <authorList>
            <consortium name="RefSeq"/>
        </authorList>
    </citation>
    <scope>IDENTIFICATION</scope>
</reference>
<feature type="region of interest" description="Disordered" evidence="1">
    <location>
        <begin position="218"/>
        <end position="237"/>
    </location>
</feature>
<accession>A0A1S3NTL6</accession>
<keyword evidence="2" id="KW-1185">Reference proteome</keyword>
<dbReference type="AlphaFoldDB" id="A0A1S3NTL6"/>
<name>A0A1S3NTL6_SALSA</name>
<protein>
    <submittedName>
        <fullName evidence="3">Uncharacterized protein</fullName>
    </submittedName>
</protein>
<dbReference type="KEGG" id="sasa:106581304"/>
<organism evidence="2 3">
    <name type="scientific">Salmo salar</name>
    <name type="common">Atlantic salmon</name>
    <dbReference type="NCBI Taxonomy" id="8030"/>
    <lineage>
        <taxon>Eukaryota</taxon>
        <taxon>Metazoa</taxon>
        <taxon>Chordata</taxon>
        <taxon>Craniata</taxon>
        <taxon>Vertebrata</taxon>
        <taxon>Euteleostomi</taxon>
        <taxon>Actinopterygii</taxon>
        <taxon>Neopterygii</taxon>
        <taxon>Teleostei</taxon>
        <taxon>Protacanthopterygii</taxon>
        <taxon>Salmoniformes</taxon>
        <taxon>Salmonidae</taxon>
        <taxon>Salmoninae</taxon>
        <taxon>Salmo</taxon>
    </lineage>
</organism>
<dbReference type="GeneID" id="106581304"/>
<proteinExistence type="predicted"/>
<evidence type="ECO:0000313" key="3">
    <source>
        <dbReference type="RefSeq" id="XP_014018742.1"/>
    </source>
</evidence>